<dbReference type="InterPro" id="IPR011765">
    <property type="entry name" value="Pept_M16_N"/>
</dbReference>
<comment type="similarity">
    <text evidence="9">Belongs to the peptidase M16 family. UQCRC2/QCR2 subfamily.</text>
</comment>
<name>A0A1E3NEZ2_9ASCO</name>
<dbReference type="EMBL" id="KV454006">
    <property type="protein sequence ID" value="ODQ44689.1"/>
    <property type="molecule type" value="Genomic_DNA"/>
</dbReference>
<evidence type="ECO:0000256" key="1">
    <source>
        <dbReference type="ARBA" id="ARBA00004443"/>
    </source>
</evidence>
<dbReference type="GO" id="GO:0030061">
    <property type="term" value="C:mitochondrial crista"/>
    <property type="evidence" value="ECO:0007669"/>
    <property type="project" value="EnsemblFungi"/>
</dbReference>
<dbReference type="InterPro" id="IPR050361">
    <property type="entry name" value="MPP/UQCRC_Complex"/>
</dbReference>
<evidence type="ECO:0000256" key="8">
    <source>
        <dbReference type="ARBA" id="ARBA00023136"/>
    </source>
</evidence>
<dbReference type="OrthoDB" id="6369905at2759"/>
<dbReference type="AlphaFoldDB" id="A0A1E3NEZ2"/>
<evidence type="ECO:0000256" key="9">
    <source>
        <dbReference type="ARBA" id="ARBA00038146"/>
    </source>
</evidence>
<dbReference type="GO" id="GO:0008121">
    <property type="term" value="F:quinol-cytochrome-c reductase activity"/>
    <property type="evidence" value="ECO:0007669"/>
    <property type="project" value="EnsemblFungi"/>
</dbReference>
<dbReference type="GO" id="GO:0046872">
    <property type="term" value="F:metal ion binding"/>
    <property type="evidence" value="ECO:0007669"/>
    <property type="project" value="InterPro"/>
</dbReference>
<evidence type="ECO:0000256" key="4">
    <source>
        <dbReference type="ARBA" id="ARBA00022792"/>
    </source>
</evidence>
<evidence type="ECO:0000256" key="5">
    <source>
        <dbReference type="ARBA" id="ARBA00022946"/>
    </source>
</evidence>
<evidence type="ECO:0000313" key="14">
    <source>
        <dbReference type="EMBL" id="ODQ44689.1"/>
    </source>
</evidence>
<evidence type="ECO:0000256" key="3">
    <source>
        <dbReference type="ARBA" id="ARBA00022660"/>
    </source>
</evidence>
<evidence type="ECO:0000256" key="11">
    <source>
        <dbReference type="ARBA" id="ARBA00041372"/>
    </source>
</evidence>
<evidence type="ECO:0000313" key="15">
    <source>
        <dbReference type="Proteomes" id="UP000094455"/>
    </source>
</evidence>
<dbReference type="PANTHER" id="PTHR11851:SF209">
    <property type="entry name" value="CYTOCHROME B-C1 COMPLEX SUBUNIT 2, MITOCHONDRIAL"/>
    <property type="match status" value="1"/>
</dbReference>
<comment type="subcellular location">
    <subcellularLocation>
        <location evidence="1">Mitochondrion inner membrane</location>
        <topology evidence="1">Peripheral membrane protein</topology>
        <orientation evidence="1">Matrix side</orientation>
    </subcellularLocation>
</comment>
<dbReference type="Pfam" id="PF00675">
    <property type="entry name" value="Peptidase_M16"/>
    <property type="match status" value="1"/>
</dbReference>
<dbReference type="InterPro" id="IPR011249">
    <property type="entry name" value="Metalloenz_LuxS/M16"/>
</dbReference>
<keyword evidence="15" id="KW-1185">Reference proteome</keyword>
<gene>
    <name evidence="14" type="ORF">PICMEDRAFT_74396</name>
</gene>
<keyword evidence="2" id="KW-0813">Transport</keyword>
<dbReference type="STRING" id="763406.A0A1E3NEZ2"/>
<keyword evidence="6" id="KW-0249">Electron transport</keyword>
<sequence>MFSVRSARHFSTSALRAVSIKTAPASSETVSSLKVVIKNAGSKSAPAGLSHLLASSTFFDTPEKSGLRLKREAELLGGEYSAEVTRDALVLKASFLKEGLPFFVNALGSSISKAAYKPHELAEVAGPYASHVYASKTTCPKFKALEELHAISYRSGLGLPLYYDGSKTYSSEDIKAFAKSSIFSENIEIVGENVEAADLEKFVSESPFATLPTGNDVNALPQPTYTGAESRIRQAGKTSAIIGLPVKDADAYELVAAGLLSSVPESITATADSKVLSYDGSSLFYFAVTSSDAAEVSSIIKAAAKDLKSVDFSKFSKLATLLAGKEVTSKSVSVPSDFNFVVVGDVDAVPLKSEL</sequence>
<dbReference type="PANTHER" id="PTHR11851">
    <property type="entry name" value="METALLOPROTEASE"/>
    <property type="match status" value="1"/>
</dbReference>
<keyword evidence="5" id="KW-0809">Transit peptide</keyword>
<evidence type="ECO:0000256" key="7">
    <source>
        <dbReference type="ARBA" id="ARBA00023128"/>
    </source>
</evidence>
<keyword evidence="4" id="KW-0999">Mitochondrion inner membrane</keyword>
<dbReference type="Proteomes" id="UP000094455">
    <property type="component" value="Unassembled WGS sequence"/>
</dbReference>
<dbReference type="RefSeq" id="XP_019015802.1">
    <property type="nucleotide sequence ID" value="XM_019164758.1"/>
</dbReference>
<evidence type="ECO:0000256" key="10">
    <source>
        <dbReference type="ARBA" id="ARBA00040751"/>
    </source>
</evidence>
<feature type="domain" description="Peptidase M16 N-terminal" evidence="13">
    <location>
        <begin position="27"/>
        <end position="163"/>
    </location>
</feature>
<dbReference type="SUPFAM" id="SSF63411">
    <property type="entry name" value="LuxS/MPP-like metallohydrolase"/>
    <property type="match status" value="2"/>
</dbReference>
<dbReference type="GeneID" id="30181445"/>
<evidence type="ECO:0000256" key="12">
    <source>
        <dbReference type="ARBA" id="ARBA00041778"/>
    </source>
</evidence>
<evidence type="ECO:0000256" key="6">
    <source>
        <dbReference type="ARBA" id="ARBA00022982"/>
    </source>
</evidence>
<keyword evidence="8" id="KW-0472">Membrane</keyword>
<dbReference type="Gene3D" id="3.30.830.10">
    <property type="entry name" value="Metalloenzyme, LuxS/M16 peptidase-like"/>
    <property type="match status" value="2"/>
</dbReference>
<keyword evidence="3" id="KW-0679">Respiratory chain</keyword>
<reference evidence="14 15" key="1">
    <citation type="journal article" date="2016" name="Proc. Natl. Acad. Sci. U.S.A.">
        <title>Comparative genomics of biotechnologically important yeasts.</title>
        <authorList>
            <person name="Riley R."/>
            <person name="Haridas S."/>
            <person name="Wolfe K.H."/>
            <person name="Lopes M.R."/>
            <person name="Hittinger C.T."/>
            <person name="Goeker M."/>
            <person name="Salamov A.A."/>
            <person name="Wisecaver J.H."/>
            <person name="Long T.M."/>
            <person name="Calvey C.H."/>
            <person name="Aerts A.L."/>
            <person name="Barry K.W."/>
            <person name="Choi C."/>
            <person name="Clum A."/>
            <person name="Coughlan A.Y."/>
            <person name="Deshpande S."/>
            <person name="Douglass A.P."/>
            <person name="Hanson S.J."/>
            <person name="Klenk H.-P."/>
            <person name="LaButti K.M."/>
            <person name="Lapidus A."/>
            <person name="Lindquist E.A."/>
            <person name="Lipzen A.M."/>
            <person name="Meier-Kolthoff J.P."/>
            <person name="Ohm R.A."/>
            <person name="Otillar R.P."/>
            <person name="Pangilinan J.L."/>
            <person name="Peng Y."/>
            <person name="Rokas A."/>
            <person name="Rosa C.A."/>
            <person name="Scheuner C."/>
            <person name="Sibirny A.A."/>
            <person name="Slot J.C."/>
            <person name="Stielow J.B."/>
            <person name="Sun H."/>
            <person name="Kurtzman C.P."/>
            <person name="Blackwell M."/>
            <person name="Grigoriev I.V."/>
            <person name="Jeffries T.W."/>
        </authorList>
    </citation>
    <scope>NUCLEOTIDE SEQUENCE [LARGE SCALE GENOMIC DNA]</scope>
    <source>
        <strain evidence="14 15">NRRL Y-2026</strain>
    </source>
</reference>
<dbReference type="GO" id="GO:0006122">
    <property type="term" value="P:mitochondrial electron transport, ubiquinol to cytochrome c"/>
    <property type="evidence" value="ECO:0007669"/>
    <property type="project" value="EnsemblFungi"/>
</dbReference>
<organism evidence="14 15">
    <name type="scientific">Pichia membranifaciens NRRL Y-2026</name>
    <dbReference type="NCBI Taxonomy" id="763406"/>
    <lineage>
        <taxon>Eukaryota</taxon>
        <taxon>Fungi</taxon>
        <taxon>Dikarya</taxon>
        <taxon>Ascomycota</taxon>
        <taxon>Saccharomycotina</taxon>
        <taxon>Pichiomycetes</taxon>
        <taxon>Pichiales</taxon>
        <taxon>Pichiaceae</taxon>
        <taxon>Pichia</taxon>
    </lineage>
</organism>
<protein>
    <recommendedName>
        <fullName evidence="10">Cytochrome b-c1 complex subunit 2, mitochondrial</fullName>
    </recommendedName>
    <alternativeName>
        <fullName evidence="12">Complex III subunit 2</fullName>
    </alternativeName>
    <alternativeName>
        <fullName evidence="11">Core protein II</fullName>
    </alternativeName>
</protein>
<dbReference type="GO" id="GO:0045275">
    <property type="term" value="C:respiratory chain complex III"/>
    <property type="evidence" value="ECO:0007669"/>
    <property type="project" value="EnsemblFungi"/>
</dbReference>
<accession>A0A1E3NEZ2</accession>
<evidence type="ECO:0000256" key="2">
    <source>
        <dbReference type="ARBA" id="ARBA00022448"/>
    </source>
</evidence>
<keyword evidence="7" id="KW-0496">Mitochondrion</keyword>
<proteinExistence type="inferred from homology"/>
<evidence type="ECO:0000259" key="13">
    <source>
        <dbReference type="Pfam" id="PF00675"/>
    </source>
</evidence>